<proteinExistence type="evidence at transcript level"/>
<dbReference type="PROSITE" id="PS51885">
    <property type="entry name" value="NEPRILYSIN"/>
    <property type="match status" value="1"/>
</dbReference>
<dbReference type="AlphaFoldDB" id="A0A0K8R7Z1"/>
<dbReference type="Gene3D" id="3.40.390.10">
    <property type="entry name" value="Collagenase (Catalytic Domain)"/>
    <property type="match status" value="1"/>
</dbReference>
<dbReference type="PANTHER" id="PTHR11733:SF167">
    <property type="entry name" value="FI17812P1-RELATED"/>
    <property type="match status" value="1"/>
</dbReference>
<name>A0A0K8R7Z1_IXORI</name>
<dbReference type="GO" id="GO:0016485">
    <property type="term" value="P:protein processing"/>
    <property type="evidence" value="ECO:0007669"/>
    <property type="project" value="TreeGrafter"/>
</dbReference>
<dbReference type="GO" id="GO:0005886">
    <property type="term" value="C:plasma membrane"/>
    <property type="evidence" value="ECO:0007669"/>
    <property type="project" value="TreeGrafter"/>
</dbReference>
<dbReference type="GO" id="GO:0004222">
    <property type="term" value="F:metalloendopeptidase activity"/>
    <property type="evidence" value="ECO:0007669"/>
    <property type="project" value="InterPro"/>
</dbReference>
<evidence type="ECO:0000256" key="1">
    <source>
        <dbReference type="ARBA" id="ARBA00007357"/>
    </source>
</evidence>
<evidence type="ECO:0000313" key="3">
    <source>
        <dbReference type="EMBL" id="JAA67260.1"/>
    </source>
</evidence>
<dbReference type="InterPro" id="IPR000718">
    <property type="entry name" value="Peptidase_M13"/>
</dbReference>
<organism evidence="3">
    <name type="scientific">Ixodes ricinus</name>
    <name type="common">Common tick</name>
    <name type="synonym">Acarus ricinus</name>
    <dbReference type="NCBI Taxonomy" id="34613"/>
    <lineage>
        <taxon>Eukaryota</taxon>
        <taxon>Metazoa</taxon>
        <taxon>Ecdysozoa</taxon>
        <taxon>Arthropoda</taxon>
        <taxon>Chelicerata</taxon>
        <taxon>Arachnida</taxon>
        <taxon>Acari</taxon>
        <taxon>Parasitiformes</taxon>
        <taxon>Ixodida</taxon>
        <taxon>Ixodoidea</taxon>
        <taxon>Ixodidae</taxon>
        <taxon>Ixodinae</taxon>
        <taxon>Ixodes</taxon>
    </lineage>
</organism>
<sequence>MRRSTPWSSRHRNMLPHAGQLIAVWGFYLILLLAELSAAQSLFDISQGQVCDTEACKERAKMILASMNQTEDPCADFYEYACGNWTKTHEIPDDKSNIGNFQILGEKVKSDVKHILLNATYEEGECQNATNKAILAYRVCVCETANETAKFKLTCLSYLRRMALPSGQYRIIKAHLMETTLSYSTKQAFFHLLISQYPRTLKYFLKRDLPL</sequence>
<accession>A0A0K8R7Z1</accession>
<dbReference type="SUPFAM" id="SSF55486">
    <property type="entry name" value="Metalloproteases ('zincins'), catalytic domain"/>
    <property type="match status" value="1"/>
</dbReference>
<dbReference type="PANTHER" id="PTHR11733">
    <property type="entry name" value="ZINC METALLOPROTEASE FAMILY M13 NEPRILYSIN-RELATED"/>
    <property type="match status" value="1"/>
</dbReference>
<feature type="domain" description="Peptidase M13 N-terminal" evidence="2">
    <location>
        <begin position="73"/>
        <end position="164"/>
    </location>
</feature>
<comment type="similarity">
    <text evidence="1">Belongs to the peptidase M13 family.</text>
</comment>
<dbReference type="Pfam" id="PF05649">
    <property type="entry name" value="Peptidase_M13_N"/>
    <property type="match status" value="1"/>
</dbReference>
<dbReference type="InterPro" id="IPR042089">
    <property type="entry name" value="Peptidase_M13_dom_2"/>
</dbReference>
<evidence type="ECO:0000259" key="2">
    <source>
        <dbReference type="Pfam" id="PF05649"/>
    </source>
</evidence>
<reference evidence="3" key="1">
    <citation type="submission" date="2012-12" db="EMBL/GenBank/DDBJ databases">
        <title>Identification and characterization of a phenylalanine ammonia-lyase gene family in Isatis indigotica Fort.</title>
        <authorList>
            <person name="Liu Q."/>
            <person name="Chen J."/>
            <person name="Zhou X."/>
            <person name="Di P."/>
            <person name="Xiao Y."/>
            <person name="Xuan H."/>
            <person name="Zhang L."/>
            <person name="Chen W."/>
        </authorList>
    </citation>
    <scope>NUCLEOTIDE SEQUENCE</scope>
    <source>
        <tissue evidence="3">Salivary gland</tissue>
    </source>
</reference>
<dbReference type="EMBL" id="GADI01006548">
    <property type="protein sequence ID" value="JAA67260.1"/>
    <property type="molecule type" value="mRNA"/>
</dbReference>
<dbReference type="InterPro" id="IPR024079">
    <property type="entry name" value="MetalloPept_cat_dom_sf"/>
</dbReference>
<protein>
    <submittedName>
        <fullName evidence="3">Putative peptidase family m13 includes neprilysin</fullName>
    </submittedName>
</protein>
<dbReference type="Gene3D" id="1.10.1380.10">
    <property type="entry name" value="Neutral endopeptidase , domain2"/>
    <property type="match status" value="1"/>
</dbReference>
<dbReference type="InterPro" id="IPR008753">
    <property type="entry name" value="Peptidase_M13_N"/>
</dbReference>